<dbReference type="Gene3D" id="3.30.565.10">
    <property type="entry name" value="Histidine kinase-like ATPase, C-terminal domain"/>
    <property type="match status" value="1"/>
</dbReference>
<feature type="region of interest" description="Disordered" evidence="1">
    <location>
        <begin position="1"/>
        <end position="25"/>
    </location>
</feature>
<evidence type="ECO:0000313" key="3">
    <source>
        <dbReference type="Proteomes" id="UP000746503"/>
    </source>
</evidence>
<evidence type="ECO:0000313" key="2">
    <source>
        <dbReference type="EMBL" id="NJP66130.1"/>
    </source>
</evidence>
<proteinExistence type="predicted"/>
<accession>A0ABX1AIS5</accession>
<dbReference type="InterPro" id="IPR036890">
    <property type="entry name" value="HATPase_C_sf"/>
</dbReference>
<protein>
    <submittedName>
        <fullName evidence="2">DNA mismatch repair protein</fullName>
    </submittedName>
</protein>
<keyword evidence="3" id="KW-1185">Reference proteome</keyword>
<organism evidence="2 3">
    <name type="scientific">Streptomyces spiramenti</name>
    <dbReference type="NCBI Taxonomy" id="2720606"/>
    <lineage>
        <taxon>Bacteria</taxon>
        <taxon>Bacillati</taxon>
        <taxon>Actinomycetota</taxon>
        <taxon>Actinomycetes</taxon>
        <taxon>Kitasatosporales</taxon>
        <taxon>Streptomycetaceae</taxon>
        <taxon>Streptomyces</taxon>
    </lineage>
</organism>
<dbReference type="EMBL" id="JAAVJB010000037">
    <property type="protein sequence ID" value="NJP66130.1"/>
    <property type="molecule type" value="Genomic_DNA"/>
</dbReference>
<feature type="compositionally biased region" description="Low complexity" evidence="1">
    <location>
        <begin position="13"/>
        <end position="25"/>
    </location>
</feature>
<dbReference type="RefSeq" id="WP_167932656.1">
    <property type="nucleotide sequence ID" value="NZ_JAAVJB010000037.1"/>
</dbReference>
<evidence type="ECO:0000256" key="1">
    <source>
        <dbReference type="SAM" id="MobiDB-lite"/>
    </source>
</evidence>
<reference evidence="2 3" key="1">
    <citation type="submission" date="2020-03" db="EMBL/GenBank/DDBJ databases">
        <title>Draft genome of Streptomyces sp. ventii, isolated from the Axial Seamount in the Pacific Ocean, and resequencing of the two type strains Streptomyces lonarensis strain NCL 716 and Streptomyces bohaiensis strain 11A07.</title>
        <authorList>
            <person name="Loughran R.M."/>
            <person name="Pfannmuller K.M."/>
            <person name="Wasson B.J."/>
            <person name="Deadmond M.C."/>
            <person name="Paddock B.E."/>
            <person name="Koyack M.J."/>
            <person name="Gallegos D.A."/>
            <person name="Mitchell E.A."/>
            <person name="Ushijima B."/>
            <person name="Saw J.H."/>
            <person name="Mcphail K.L."/>
            <person name="Videau P."/>
        </authorList>
    </citation>
    <scope>NUCLEOTIDE SEQUENCE [LARGE SCALE GENOMIC DNA]</scope>
    <source>
        <strain evidence="3">5675061</strain>
    </source>
</reference>
<name>A0ABX1AIS5_9ACTN</name>
<dbReference type="Proteomes" id="UP000746503">
    <property type="component" value="Unassembled WGS sequence"/>
</dbReference>
<dbReference type="Pfam" id="PF13589">
    <property type="entry name" value="HATPase_c_3"/>
    <property type="match status" value="1"/>
</dbReference>
<comment type="caution">
    <text evidence="2">The sequence shown here is derived from an EMBL/GenBank/DDBJ whole genome shotgun (WGS) entry which is preliminary data.</text>
</comment>
<gene>
    <name evidence="2" type="ORF">HCJ92_07450</name>
</gene>
<sequence>MSAMQEPGPTTPTASGAAVADPAADATAATAHRLIPAQSRPQSEAFRLTVDKETVRQFGKKKQIAAVAELVWNALDANANRVDVVLRRSRLDALMQIDVVDDGDGMTPERARAAFEGLGTTWKRGRTHTEGTGDRRILNGRHGEGRLWAFALGHRLNWTSTAATPTGRVGVQVTCDMNRADEYQVTQVEPSSVGTGTVVSIDVPEHHRKQQVEDTDAATRLTAHLAFYLRAYPNVRVTFDGVRLDADVLIDRAPVDLPVHLPDSEPGRLPVAVLTVVEWNRHVDDRPMLLCDDDGVVLATHGKPPRKRTVFNYTPYLRLTGVRDRSPAALTALDMTHPGLLEAAARSLRRHVATRAAQISAEVVRNLKAEGVYPYSGEPRDRLEEVERQLFDIVVTAVCQSLPKTAGPRKLMVLLLQIALKCNPAELHFALGRLPSLTDTDRRHLSDLLDSTDLDHAISAATEVATRRKVVARIRRLLVMGQSLQHQPHDEQLHATVARNLWLLGDDWTFARSETSLTSALKRHLDLLGGKAVLEHEPLPPGKPGSHNSEADVVLLRSRRRDRIANRLIVVLKSPGVVGEQELLRVVDYARAMVDDPQYRDNPCTWQFYLVGYDISPTIHRAIQQKDKPPGVAEDQDGYRVWVKTWGQILDAAERQLRFSEEQLAYEADDDRVTRRLRDVYAHYLPSGLTGGGSAGNDAHDGHR</sequence>
<dbReference type="SUPFAM" id="SSF55874">
    <property type="entry name" value="ATPase domain of HSP90 chaperone/DNA topoisomerase II/histidine kinase"/>
    <property type="match status" value="1"/>
</dbReference>